<dbReference type="InterPro" id="IPR016169">
    <property type="entry name" value="FAD-bd_PCMH_sub2"/>
</dbReference>
<evidence type="ECO:0000313" key="9">
    <source>
        <dbReference type="EMBL" id="GAE46846.1"/>
    </source>
</evidence>
<reference evidence="9 10" key="1">
    <citation type="submission" date="2013-12" db="EMBL/GenBank/DDBJ databases">
        <title>NBRP : Genome information of microbial organism related human and environment.</title>
        <authorList>
            <person name="Hattori M."/>
            <person name="Oshima K."/>
            <person name="Inaba H."/>
            <person name="Suda W."/>
            <person name="Sakamoto M."/>
            <person name="Iino T."/>
            <person name="Kitahara M."/>
            <person name="Oshida Y."/>
            <person name="Iida T."/>
            <person name="Kudo T."/>
            <person name="Itoh T."/>
            <person name="Ahmed I."/>
            <person name="Ohkuma M."/>
        </authorList>
    </citation>
    <scope>NUCLEOTIDE SEQUENCE [LARGE SCALE GENOMIC DNA]</scope>
    <source>
        <strain evidence="9 10">JCM 21738</strain>
    </source>
</reference>
<evidence type="ECO:0000256" key="6">
    <source>
        <dbReference type="ARBA" id="ARBA00023002"/>
    </source>
</evidence>
<dbReference type="RefSeq" id="WP_051391365.1">
    <property type="nucleotide sequence ID" value="NZ_BBCO01000055.1"/>
</dbReference>
<proteinExistence type="inferred from homology"/>
<dbReference type="AlphaFoldDB" id="W4RRA5"/>
<accession>W4RRA5</accession>
<dbReference type="Pfam" id="PF01565">
    <property type="entry name" value="FAD_binding_4"/>
    <property type="match status" value="1"/>
</dbReference>
<dbReference type="InterPro" id="IPR004113">
    <property type="entry name" value="FAD-bd_oxidored_4_C"/>
</dbReference>
<keyword evidence="5" id="KW-0809">Transit peptide</keyword>
<sequence length="470" mass="51234">MEKSRFITFLKGEIELAGYIDELKKVISEELVTVNETILELHGRDESYHEPRLPDVVVFPRNKEDVSKVLKFANERKIPVVPFGLGTSLEGHVIPVNGGISLDLSQMKLIAEVKESDFLVKVQPGVTRSVLNKELKKYGLFFTVDPGADATLGGMAATNASGTTSVRYGIMRDQVRDLEVVLANGDIIHTGSLAAKSSSGIHLNGMFVGSEGTLGVITELTLKVYGIPEAITAARAVFPSVKNAVGAVVGILAGGIPVARIEFVDAESVKRVNEYMETDYEESTTLFMEFHGNEAGLAQDVEFATEILKDHGCANFQFEADSKARNQLWEARHNLLYAYKHTAGKKSIMLTDVSVPVSELTGAILHTRELIDASSIEGSIVGHVGDGNYHVLLLMDKENPEEIKEGERINEEIVHYALKRGGTCTGEHGVGLGKAKYQRLEHGAAYEVMKSIKKTLDPNGILNPGKIFID</sequence>
<dbReference type="GO" id="GO:0008720">
    <property type="term" value="F:D-lactate dehydrogenase (NAD+) activity"/>
    <property type="evidence" value="ECO:0007669"/>
    <property type="project" value="TreeGrafter"/>
</dbReference>
<evidence type="ECO:0000256" key="2">
    <source>
        <dbReference type="ARBA" id="ARBA00008000"/>
    </source>
</evidence>
<keyword evidence="4" id="KW-0274">FAD</keyword>
<dbReference type="GO" id="GO:1903457">
    <property type="term" value="P:lactate catabolic process"/>
    <property type="evidence" value="ECO:0007669"/>
    <property type="project" value="TreeGrafter"/>
</dbReference>
<dbReference type="Gene3D" id="3.30.70.2740">
    <property type="match status" value="1"/>
</dbReference>
<keyword evidence="3" id="KW-0285">Flavoprotein</keyword>
<protein>
    <recommendedName>
        <fullName evidence="7">D-lactate dehydrogenase (cytochrome)</fullName>
        <ecNumber evidence="7">1.1.2.4</ecNumber>
    </recommendedName>
</protein>
<dbReference type="FunFam" id="1.10.45.10:FF:000001">
    <property type="entry name" value="D-lactate dehydrogenase mitochondrial"/>
    <property type="match status" value="1"/>
</dbReference>
<dbReference type="PROSITE" id="PS51387">
    <property type="entry name" value="FAD_PCMH"/>
    <property type="match status" value="1"/>
</dbReference>
<dbReference type="SUPFAM" id="SSF55103">
    <property type="entry name" value="FAD-linked oxidases, C-terminal domain"/>
    <property type="match status" value="1"/>
</dbReference>
<feature type="domain" description="FAD-binding PCMH-type" evidence="8">
    <location>
        <begin position="50"/>
        <end position="227"/>
    </location>
</feature>
<gene>
    <name evidence="9" type="ORF">JCM21738_3773</name>
</gene>
<evidence type="ECO:0000256" key="5">
    <source>
        <dbReference type="ARBA" id="ARBA00022946"/>
    </source>
</evidence>
<dbReference type="PANTHER" id="PTHR11748">
    <property type="entry name" value="D-LACTATE DEHYDROGENASE"/>
    <property type="match status" value="1"/>
</dbReference>
<dbReference type="Gene3D" id="3.30.465.10">
    <property type="match status" value="1"/>
</dbReference>
<dbReference type="Gene3D" id="1.10.45.10">
    <property type="entry name" value="Vanillyl-alcohol Oxidase, Chain A, domain 4"/>
    <property type="match status" value="1"/>
</dbReference>
<name>W4RRA5_9BACI</name>
<dbReference type="eggNOG" id="COG0277">
    <property type="taxonomic scope" value="Bacteria"/>
</dbReference>
<evidence type="ECO:0000256" key="7">
    <source>
        <dbReference type="ARBA" id="ARBA00038897"/>
    </source>
</evidence>
<dbReference type="SUPFAM" id="SSF56176">
    <property type="entry name" value="FAD-binding/transporter-associated domain-like"/>
    <property type="match status" value="1"/>
</dbReference>
<comment type="cofactor">
    <cofactor evidence="1">
        <name>FAD</name>
        <dbReference type="ChEBI" id="CHEBI:57692"/>
    </cofactor>
</comment>
<evidence type="ECO:0000313" key="10">
    <source>
        <dbReference type="Proteomes" id="UP000018949"/>
    </source>
</evidence>
<evidence type="ECO:0000256" key="3">
    <source>
        <dbReference type="ARBA" id="ARBA00022630"/>
    </source>
</evidence>
<dbReference type="PANTHER" id="PTHR11748:SF111">
    <property type="entry name" value="D-LACTATE DEHYDROGENASE, MITOCHONDRIAL-RELATED"/>
    <property type="match status" value="1"/>
</dbReference>
<dbReference type="InterPro" id="IPR016171">
    <property type="entry name" value="Vanillyl_alc_oxidase_C-sub2"/>
</dbReference>
<keyword evidence="10" id="KW-1185">Reference proteome</keyword>
<dbReference type="InterPro" id="IPR036318">
    <property type="entry name" value="FAD-bd_PCMH-like_sf"/>
</dbReference>
<dbReference type="GO" id="GO:0004458">
    <property type="term" value="F:D-lactate dehydrogenase (cytochrome) activity"/>
    <property type="evidence" value="ECO:0007669"/>
    <property type="project" value="UniProtKB-EC"/>
</dbReference>
<dbReference type="Proteomes" id="UP000018949">
    <property type="component" value="Unassembled WGS sequence"/>
</dbReference>
<dbReference type="GO" id="GO:0071949">
    <property type="term" value="F:FAD binding"/>
    <property type="evidence" value="ECO:0007669"/>
    <property type="project" value="InterPro"/>
</dbReference>
<keyword evidence="6" id="KW-0560">Oxidoreductase</keyword>
<evidence type="ECO:0000256" key="1">
    <source>
        <dbReference type="ARBA" id="ARBA00001974"/>
    </source>
</evidence>
<dbReference type="InterPro" id="IPR006094">
    <property type="entry name" value="Oxid_FAD_bind_N"/>
</dbReference>
<dbReference type="Pfam" id="PF02913">
    <property type="entry name" value="FAD-oxidase_C"/>
    <property type="match status" value="1"/>
</dbReference>
<evidence type="ECO:0000259" key="8">
    <source>
        <dbReference type="PROSITE" id="PS51387"/>
    </source>
</evidence>
<comment type="caution">
    <text evidence="9">The sequence shown here is derived from an EMBL/GenBank/DDBJ whole genome shotgun (WGS) entry which is preliminary data.</text>
</comment>
<dbReference type="InterPro" id="IPR016166">
    <property type="entry name" value="FAD-bd_PCMH"/>
</dbReference>
<dbReference type="InterPro" id="IPR016164">
    <property type="entry name" value="FAD-linked_Oxase-like_C"/>
</dbReference>
<dbReference type="FunFam" id="3.30.70.2740:FF:000001">
    <property type="entry name" value="D-lactate dehydrogenase mitochondrial"/>
    <property type="match status" value="1"/>
</dbReference>
<comment type="similarity">
    <text evidence="2">Belongs to the FAD-binding oxidoreductase/transferase type 4 family.</text>
</comment>
<dbReference type="EC" id="1.1.2.4" evidence="7"/>
<organism evidence="9 10">
    <name type="scientific">Mesobacillus boroniphilus JCM 21738</name>
    <dbReference type="NCBI Taxonomy" id="1294265"/>
    <lineage>
        <taxon>Bacteria</taxon>
        <taxon>Bacillati</taxon>
        <taxon>Bacillota</taxon>
        <taxon>Bacilli</taxon>
        <taxon>Bacillales</taxon>
        <taxon>Bacillaceae</taxon>
        <taxon>Mesobacillus</taxon>
    </lineage>
</organism>
<dbReference type="EMBL" id="BAUW01000055">
    <property type="protein sequence ID" value="GAE46846.1"/>
    <property type="molecule type" value="Genomic_DNA"/>
</dbReference>
<dbReference type="FunFam" id="3.30.465.10:FF:000016">
    <property type="entry name" value="probable D-lactate dehydrogenase, mitochondrial"/>
    <property type="match status" value="1"/>
</dbReference>
<evidence type="ECO:0000256" key="4">
    <source>
        <dbReference type="ARBA" id="ARBA00022827"/>
    </source>
</evidence>